<evidence type="ECO:0000313" key="2">
    <source>
        <dbReference type="EMBL" id="CAE7584574.1"/>
    </source>
</evidence>
<dbReference type="Proteomes" id="UP000604046">
    <property type="component" value="Unassembled WGS sequence"/>
</dbReference>
<protein>
    <submittedName>
        <fullName evidence="2">Uncharacterized protein</fullName>
    </submittedName>
</protein>
<sequence>MAAQAPRSVKFQEDQAEEISVVNTFVHVPDKEARMAWRQKTTRSAPGSMLNIEDDDSTEVYPAERDDREIPNEEEEDEDDDTFPIAMTHVKTYDSFDACFDLEEDVDEESGLDRAPSVQKVSTFDPFEVDKVSTNDPFEADRAGSLSSGRLVANSALPGQTGPMPCRGQENPMPANTMMCVQAIPVQLVPAVIPAPAAMGQGLISVPAPATAPTPSSPSTSPRQPILLGRTGQTALPQGQVEVKMDAAASPLQCVTLPNGKELVRWSVDARKLESQEKQILSPEFELNLGQHGLHTTDGAKKPEN</sequence>
<accession>A0A812UUM3</accession>
<organism evidence="2 3">
    <name type="scientific">Symbiodinium natans</name>
    <dbReference type="NCBI Taxonomy" id="878477"/>
    <lineage>
        <taxon>Eukaryota</taxon>
        <taxon>Sar</taxon>
        <taxon>Alveolata</taxon>
        <taxon>Dinophyceae</taxon>
        <taxon>Suessiales</taxon>
        <taxon>Symbiodiniaceae</taxon>
        <taxon>Symbiodinium</taxon>
    </lineage>
</organism>
<reference evidence="2" key="1">
    <citation type="submission" date="2021-02" db="EMBL/GenBank/DDBJ databases">
        <authorList>
            <person name="Dougan E. K."/>
            <person name="Rhodes N."/>
            <person name="Thang M."/>
            <person name="Chan C."/>
        </authorList>
    </citation>
    <scope>NUCLEOTIDE SEQUENCE</scope>
</reference>
<gene>
    <name evidence="2" type="ORF">SNAT2548_LOCUS33336</name>
</gene>
<proteinExistence type="predicted"/>
<keyword evidence="3" id="KW-1185">Reference proteome</keyword>
<dbReference type="OrthoDB" id="10676933at2759"/>
<dbReference type="AlphaFoldDB" id="A0A812UUM3"/>
<evidence type="ECO:0000313" key="3">
    <source>
        <dbReference type="Proteomes" id="UP000604046"/>
    </source>
</evidence>
<comment type="caution">
    <text evidence="2">The sequence shown here is derived from an EMBL/GenBank/DDBJ whole genome shotgun (WGS) entry which is preliminary data.</text>
</comment>
<evidence type="ECO:0000256" key="1">
    <source>
        <dbReference type="SAM" id="MobiDB-lite"/>
    </source>
</evidence>
<name>A0A812UUM3_9DINO</name>
<dbReference type="EMBL" id="CAJNDS010002751">
    <property type="protein sequence ID" value="CAE7584574.1"/>
    <property type="molecule type" value="Genomic_DNA"/>
</dbReference>
<feature type="region of interest" description="Disordered" evidence="1">
    <location>
        <begin position="37"/>
        <end position="80"/>
    </location>
</feature>
<feature type="compositionally biased region" description="Basic and acidic residues" evidence="1">
    <location>
        <begin position="62"/>
        <end position="71"/>
    </location>
</feature>